<evidence type="ECO:0000256" key="1">
    <source>
        <dbReference type="SAM" id="SignalP"/>
    </source>
</evidence>
<keyword evidence="3" id="KW-1185">Reference proteome</keyword>
<keyword evidence="1" id="KW-0732">Signal</keyword>
<organism evidence="2 3">
    <name type="scientific">Myxococcus llanfairpwllgwyngyllgogerychwyrndrobwllllantysiliogogogochensis</name>
    <dbReference type="NCBI Taxonomy" id="2590453"/>
    <lineage>
        <taxon>Bacteria</taxon>
        <taxon>Pseudomonadati</taxon>
        <taxon>Myxococcota</taxon>
        <taxon>Myxococcia</taxon>
        <taxon>Myxococcales</taxon>
        <taxon>Cystobacterineae</taxon>
        <taxon>Myxococcaceae</taxon>
        <taxon>Myxococcus</taxon>
    </lineage>
</organism>
<dbReference type="Proteomes" id="UP000315369">
    <property type="component" value="Unassembled WGS sequence"/>
</dbReference>
<dbReference type="OrthoDB" id="5382948at2"/>
<feature type="signal peptide" evidence="1">
    <location>
        <begin position="1"/>
        <end position="20"/>
    </location>
</feature>
<sequence>MKKMLRALSLSLSLSLLATACGDSHEKEEEGGTLQCHAVSWCSNMSVDDTEVTNAPALTGGTLPDGLYRLEQGLGARSTEAMLIKGSSFIHMEQVWDNTLGTWKVADGKLVMTRATSCDTSGESSLESNQDVFTFAVRGDELFTRYDDVDQSIRRWKRVSDLCEASNSFKCRGSRPCACISATNESLTGNQNCTL</sequence>
<protein>
    <recommendedName>
        <fullName evidence="4">Lipoprotein</fullName>
    </recommendedName>
</protein>
<reference evidence="2 3" key="1">
    <citation type="submission" date="2019-06" db="EMBL/GenBank/DDBJ databases">
        <authorList>
            <person name="Livingstone P."/>
            <person name="Whitworth D."/>
        </authorList>
    </citation>
    <scope>NUCLEOTIDE SEQUENCE [LARGE SCALE GENOMIC DNA]</scope>
    <source>
        <strain evidence="2 3">AM401</strain>
    </source>
</reference>
<evidence type="ECO:0000313" key="2">
    <source>
        <dbReference type="EMBL" id="TQF11807.1"/>
    </source>
</evidence>
<gene>
    <name evidence="2" type="ORF">FJV41_32320</name>
</gene>
<dbReference type="PROSITE" id="PS51257">
    <property type="entry name" value="PROKAR_LIPOPROTEIN"/>
    <property type="match status" value="1"/>
</dbReference>
<evidence type="ECO:0000313" key="3">
    <source>
        <dbReference type="Proteomes" id="UP000315369"/>
    </source>
</evidence>
<dbReference type="AlphaFoldDB" id="A0A540WS94"/>
<evidence type="ECO:0008006" key="4">
    <source>
        <dbReference type="Google" id="ProtNLM"/>
    </source>
</evidence>
<name>A0A540WS94_9BACT</name>
<accession>A0A540WS94</accession>
<feature type="chain" id="PRO_5021758943" description="Lipoprotein" evidence="1">
    <location>
        <begin position="21"/>
        <end position="195"/>
    </location>
</feature>
<dbReference type="RefSeq" id="WP_141646452.1">
    <property type="nucleotide sequence ID" value="NZ_VIFM01000169.1"/>
</dbReference>
<proteinExistence type="predicted"/>
<comment type="caution">
    <text evidence="2">The sequence shown here is derived from an EMBL/GenBank/DDBJ whole genome shotgun (WGS) entry which is preliminary data.</text>
</comment>
<dbReference type="EMBL" id="VIFM01000169">
    <property type="protein sequence ID" value="TQF11807.1"/>
    <property type="molecule type" value="Genomic_DNA"/>
</dbReference>